<feature type="domain" description="Cytochrome C biogenesis protein transmembrane" evidence="8">
    <location>
        <begin position="6"/>
        <end position="218"/>
    </location>
</feature>
<comment type="caution">
    <text evidence="9">The sequence shown here is derived from an EMBL/GenBank/DDBJ whole genome shotgun (WGS) entry which is preliminary data.</text>
</comment>
<evidence type="ECO:0000259" key="8">
    <source>
        <dbReference type="Pfam" id="PF02683"/>
    </source>
</evidence>
<organism evidence="9 10">
    <name type="scientific">Stappia sediminis</name>
    <dbReference type="NCBI Taxonomy" id="2692190"/>
    <lineage>
        <taxon>Bacteria</taxon>
        <taxon>Pseudomonadati</taxon>
        <taxon>Pseudomonadota</taxon>
        <taxon>Alphaproteobacteria</taxon>
        <taxon>Hyphomicrobiales</taxon>
        <taxon>Stappiaceae</taxon>
        <taxon>Stappia</taxon>
    </lineage>
</organism>
<evidence type="ECO:0000256" key="6">
    <source>
        <dbReference type="ARBA" id="ARBA00023136"/>
    </source>
</evidence>
<evidence type="ECO:0000256" key="3">
    <source>
        <dbReference type="ARBA" id="ARBA00022692"/>
    </source>
</evidence>
<keyword evidence="4" id="KW-0201">Cytochrome c-type biogenesis</keyword>
<feature type="transmembrane region" description="Helical" evidence="7">
    <location>
        <begin position="130"/>
        <end position="160"/>
    </location>
</feature>
<dbReference type="GO" id="GO:0016020">
    <property type="term" value="C:membrane"/>
    <property type="evidence" value="ECO:0007669"/>
    <property type="project" value="UniProtKB-SubCell"/>
</dbReference>
<dbReference type="Pfam" id="PF02683">
    <property type="entry name" value="DsbD_TM"/>
    <property type="match status" value="1"/>
</dbReference>
<dbReference type="Proteomes" id="UP000433101">
    <property type="component" value="Unassembled WGS sequence"/>
</dbReference>
<evidence type="ECO:0000256" key="4">
    <source>
        <dbReference type="ARBA" id="ARBA00022748"/>
    </source>
</evidence>
<name>A0A7X3LV33_9HYPH</name>
<accession>A0A7X3LV33</accession>
<dbReference type="EMBL" id="WUMV01000004">
    <property type="protein sequence ID" value="MXN65618.1"/>
    <property type="molecule type" value="Genomic_DNA"/>
</dbReference>
<protein>
    <submittedName>
        <fullName evidence="9">Cytochrome c biogenesis protein CcdA</fullName>
    </submittedName>
</protein>
<keyword evidence="3 7" id="KW-0812">Transmembrane</keyword>
<comment type="subcellular location">
    <subcellularLocation>
        <location evidence="1">Membrane</location>
        <topology evidence="1">Multi-pass membrane protein</topology>
    </subcellularLocation>
</comment>
<dbReference type="GO" id="GO:0017004">
    <property type="term" value="P:cytochrome complex assembly"/>
    <property type="evidence" value="ECO:0007669"/>
    <property type="project" value="UniProtKB-KW"/>
</dbReference>
<evidence type="ECO:0000313" key="10">
    <source>
        <dbReference type="Proteomes" id="UP000433101"/>
    </source>
</evidence>
<feature type="transmembrane region" description="Helical" evidence="7">
    <location>
        <begin position="214"/>
        <end position="235"/>
    </location>
</feature>
<gene>
    <name evidence="9" type="ORF">GR183_11955</name>
</gene>
<keyword evidence="6 7" id="KW-0472">Membrane</keyword>
<evidence type="ECO:0000313" key="9">
    <source>
        <dbReference type="EMBL" id="MXN65618.1"/>
    </source>
</evidence>
<feature type="transmembrane region" description="Helical" evidence="7">
    <location>
        <begin position="91"/>
        <end position="110"/>
    </location>
</feature>
<evidence type="ECO:0000256" key="7">
    <source>
        <dbReference type="SAM" id="Phobius"/>
    </source>
</evidence>
<dbReference type="AlphaFoldDB" id="A0A7X3LV33"/>
<evidence type="ECO:0000256" key="1">
    <source>
        <dbReference type="ARBA" id="ARBA00004141"/>
    </source>
</evidence>
<evidence type="ECO:0000256" key="2">
    <source>
        <dbReference type="ARBA" id="ARBA00006143"/>
    </source>
</evidence>
<keyword evidence="10" id="KW-1185">Reference proteome</keyword>
<evidence type="ECO:0000256" key="5">
    <source>
        <dbReference type="ARBA" id="ARBA00022989"/>
    </source>
</evidence>
<keyword evidence="5 7" id="KW-1133">Transmembrane helix</keyword>
<dbReference type="RefSeq" id="WP_160775875.1">
    <property type="nucleotide sequence ID" value="NZ_WUMV01000004.1"/>
</dbReference>
<dbReference type="PANTHER" id="PTHR31272">
    <property type="entry name" value="CYTOCHROME C-TYPE BIOGENESIS PROTEIN HI_1454-RELATED"/>
    <property type="match status" value="1"/>
</dbReference>
<dbReference type="PANTHER" id="PTHR31272:SF4">
    <property type="entry name" value="CYTOCHROME C-TYPE BIOGENESIS PROTEIN HI_1454-RELATED"/>
    <property type="match status" value="1"/>
</dbReference>
<sequence>MDLSVTWAGALLAGLISFASPCVLPLVPPYLCFLAGVSLQTLTGEEGGDVHSGRIVASAIAFVLGFSAVFVSLGASASLIGSFVVDHLTELGYVAGAIILILGLHFLGVFRIGILSREARFQTKEKPVGLIGAFVVGLAFAFGWTPCVGPVLAAILFVAAGEAEAFKGASLLFAYSLGIGIPFIVAALFAGPFMNVMKRFRRHMGMVEKVMGGALVLTGLLFLTGSMQTMSYLLLEYFPDLGTLG</sequence>
<comment type="similarity">
    <text evidence="2">Belongs to the DsbD family.</text>
</comment>
<reference evidence="9 10" key="1">
    <citation type="submission" date="2019-12" db="EMBL/GenBank/DDBJ databases">
        <authorList>
            <person name="Li M."/>
        </authorList>
    </citation>
    <scope>NUCLEOTIDE SEQUENCE [LARGE SCALE GENOMIC DNA]</scope>
    <source>
        <strain evidence="9 10">GBMRC 2046</strain>
    </source>
</reference>
<proteinExistence type="inferred from homology"/>
<dbReference type="InterPro" id="IPR051790">
    <property type="entry name" value="Cytochrome_c-biogenesis_DsbD"/>
</dbReference>
<feature type="transmembrane region" description="Helical" evidence="7">
    <location>
        <begin position="172"/>
        <end position="193"/>
    </location>
</feature>
<dbReference type="InterPro" id="IPR003834">
    <property type="entry name" value="Cyt_c_assmbl_TM_dom"/>
</dbReference>
<feature type="transmembrane region" description="Helical" evidence="7">
    <location>
        <begin position="56"/>
        <end position="85"/>
    </location>
</feature>